<evidence type="ECO:0000256" key="1">
    <source>
        <dbReference type="ARBA" id="ARBA00005323"/>
    </source>
</evidence>
<evidence type="ECO:0000313" key="5">
    <source>
        <dbReference type="Proteomes" id="UP000011732"/>
    </source>
</evidence>
<dbReference type="Gene3D" id="3.20.20.10">
    <property type="entry name" value="Alanine racemase"/>
    <property type="match status" value="1"/>
</dbReference>
<comment type="caution">
    <text evidence="4">The sequence shown here is derived from an EMBL/GenBank/DDBJ whole genome shotgun (WGS) entry which is preliminary data.</text>
</comment>
<dbReference type="InterPro" id="IPR051466">
    <property type="entry name" value="D-amino_acid_metab_enzyme"/>
</dbReference>
<feature type="domain" description="D-serine dehydratase-like" evidence="3">
    <location>
        <begin position="314"/>
        <end position="410"/>
    </location>
</feature>
<dbReference type="Pfam" id="PF14031">
    <property type="entry name" value="D-ser_dehydrat"/>
    <property type="match status" value="1"/>
</dbReference>
<dbReference type="InterPro" id="IPR029066">
    <property type="entry name" value="PLP-binding_barrel"/>
</dbReference>
<dbReference type="SUPFAM" id="SSF51419">
    <property type="entry name" value="PLP-binding barrel"/>
    <property type="match status" value="1"/>
</dbReference>
<dbReference type="EMBL" id="AOHP01000054">
    <property type="protein sequence ID" value="EMF28730.1"/>
    <property type="molecule type" value="Genomic_DNA"/>
</dbReference>
<dbReference type="InterPro" id="IPR001608">
    <property type="entry name" value="Ala_racemase_N"/>
</dbReference>
<keyword evidence="2" id="KW-0456">Lyase</keyword>
<dbReference type="Pfam" id="PF01168">
    <property type="entry name" value="Ala_racemase_N"/>
    <property type="match status" value="1"/>
</dbReference>
<dbReference type="InterPro" id="IPR026956">
    <property type="entry name" value="D-ser_dehydrat-like_dom"/>
</dbReference>
<keyword evidence="5" id="KW-1185">Reference proteome</keyword>
<reference evidence="4 5" key="1">
    <citation type="journal article" date="2013" name="Genome Announc.">
        <title>Draft Genome Sequence of Streptomyces gancidicus Strain BKS 13-15.</title>
        <authorList>
            <person name="Kumar S."/>
            <person name="Kaur N."/>
            <person name="Singh N.K."/>
            <person name="Raghava G.P."/>
            <person name="Mayilraj S."/>
        </authorList>
    </citation>
    <scope>NUCLEOTIDE SEQUENCE [LARGE SCALE GENOMIC DNA]</scope>
    <source>
        <strain evidence="4 5">BKS 13-15</strain>
    </source>
</reference>
<dbReference type="GO" id="GO:0016829">
    <property type="term" value="F:lyase activity"/>
    <property type="evidence" value="ECO:0007669"/>
    <property type="project" value="UniProtKB-KW"/>
</dbReference>
<evidence type="ECO:0000256" key="2">
    <source>
        <dbReference type="ARBA" id="ARBA00023239"/>
    </source>
</evidence>
<dbReference type="InterPro" id="IPR042208">
    <property type="entry name" value="D-ser_dehydrat-like_sf"/>
</dbReference>
<dbReference type="RefSeq" id="WP_006132123.1">
    <property type="nucleotide sequence ID" value="NZ_AOHP01000054.1"/>
</dbReference>
<proteinExistence type="inferred from homology"/>
<dbReference type="PANTHER" id="PTHR28004">
    <property type="entry name" value="ZGC:162816-RELATED"/>
    <property type="match status" value="1"/>
</dbReference>
<evidence type="ECO:0000313" key="4">
    <source>
        <dbReference type="EMBL" id="EMF28730.1"/>
    </source>
</evidence>
<organism evidence="4 5">
    <name type="scientific">Streptomyces gancidicus BKS 13-15</name>
    <dbReference type="NCBI Taxonomy" id="1284664"/>
    <lineage>
        <taxon>Bacteria</taxon>
        <taxon>Bacillati</taxon>
        <taxon>Actinomycetota</taxon>
        <taxon>Actinomycetes</taxon>
        <taxon>Kitasatosporales</taxon>
        <taxon>Streptomycetaceae</taxon>
        <taxon>Streptomyces</taxon>
        <taxon>Streptomyces pseudogriseolus group</taxon>
    </lineage>
</organism>
<accession>M3DFI6</accession>
<dbReference type="PANTHER" id="PTHR28004:SF8">
    <property type="entry name" value="D-SERINE DEAMINASE"/>
    <property type="match status" value="1"/>
</dbReference>
<evidence type="ECO:0000259" key="3">
    <source>
        <dbReference type="SMART" id="SM01119"/>
    </source>
</evidence>
<dbReference type="Gene3D" id="2.40.37.20">
    <property type="entry name" value="D-serine dehydratase-like domain"/>
    <property type="match status" value="1"/>
</dbReference>
<dbReference type="SMART" id="SM01119">
    <property type="entry name" value="D-ser_dehydrat"/>
    <property type="match status" value="1"/>
</dbReference>
<dbReference type="OrthoDB" id="9811417at2"/>
<dbReference type="Proteomes" id="UP000011732">
    <property type="component" value="Unassembled WGS sequence"/>
</dbReference>
<comment type="similarity">
    <text evidence="1">Belongs to the DSD1 family.</text>
</comment>
<dbReference type="PATRIC" id="fig|1284664.3.peg.2589"/>
<protein>
    <submittedName>
        <fullName evidence="4">D-amino acid deaminase</fullName>
    </submittedName>
</protein>
<name>M3DFI6_STREZ</name>
<dbReference type="AlphaFoldDB" id="M3DFI6"/>
<gene>
    <name evidence="4" type="ORF">H114_12866</name>
</gene>
<sequence length="423" mass="45560">MVLDALARLTEERVDHRFKGLPPDAAGLTVGELGAQRRNLFTGGFTTPVLALSAERLEHNLAALETYAERHGLAFAPHGKTSMAPQLFQRQIERGAWGITLAVPHQARVARAYGIRRIFLANELVDAAALRWVAAEQDADPAFRFVCYVDSVRGVELMDAALTASGASRPVDVVVELGAGEGARTGVRTEAECAAVADAVAGARTLRLVGVAGYEGEVPGADPERVRAWLRRLVALAVDFDKAGRFAGLDEIVVSAGGSAWFDAVADVFAEVPELSAPVLKLLRSGAYVSHDDGHYERLTPFNRVPREGGLEPAFRLWTQVVSRPTAEQAFTNAGKRDAAYDLDLPVAKVVRRDGAERPATGIEVTGLSDQHAWLRTSGEADLEVGDWVGLGLSHPCTSFDKWVLIPVAEADGTVVDYIRTFF</sequence>